<comment type="caution">
    <text evidence="1">The sequence shown here is derived from an EMBL/GenBank/DDBJ whole genome shotgun (WGS) entry which is preliminary data.</text>
</comment>
<name>A0A4R2EPE0_9BACT</name>
<proteinExistence type="predicted"/>
<protein>
    <submittedName>
        <fullName evidence="1">Uncharacterized protein</fullName>
    </submittedName>
</protein>
<gene>
    <name evidence="1" type="ORF">CLV25_1064</name>
</gene>
<organism evidence="1 2">
    <name type="scientific">Acetobacteroides hydrogenigenes</name>
    <dbReference type="NCBI Taxonomy" id="979970"/>
    <lineage>
        <taxon>Bacteria</taxon>
        <taxon>Pseudomonadati</taxon>
        <taxon>Bacteroidota</taxon>
        <taxon>Bacteroidia</taxon>
        <taxon>Bacteroidales</taxon>
        <taxon>Rikenellaceae</taxon>
        <taxon>Acetobacteroides</taxon>
    </lineage>
</organism>
<dbReference type="RefSeq" id="WP_131839014.1">
    <property type="nucleotide sequence ID" value="NZ_SLWB01000006.1"/>
</dbReference>
<dbReference type="AlphaFoldDB" id="A0A4R2EPE0"/>
<keyword evidence="2" id="KW-1185">Reference proteome</keyword>
<dbReference type="EMBL" id="SLWB01000006">
    <property type="protein sequence ID" value="TCN68424.1"/>
    <property type="molecule type" value="Genomic_DNA"/>
</dbReference>
<accession>A0A4R2EPE0</accession>
<evidence type="ECO:0000313" key="1">
    <source>
        <dbReference type="EMBL" id="TCN68424.1"/>
    </source>
</evidence>
<dbReference type="OrthoDB" id="9800461at2"/>
<sequence>MNSNLLKKMKIKEGMVGKILNTPPGFEEFERYLQENGYITTSIETDFTLCFVTNEDEILSSIPFIYELRFDGLLWMIFPKKRSKIQSSISKEVGWEPLHEIGYKDIAIASINENWAALRFRSSSLIKSSKRRLKMFDKVANHRPNRLNSNIL</sequence>
<evidence type="ECO:0000313" key="2">
    <source>
        <dbReference type="Proteomes" id="UP000294830"/>
    </source>
</evidence>
<reference evidence="1 2" key="1">
    <citation type="submission" date="2019-03" db="EMBL/GenBank/DDBJ databases">
        <title>Genomic Encyclopedia of Archaeal and Bacterial Type Strains, Phase II (KMG-II): from individual species to whole genera.</title>
        <authorList>
            <person name="Goeker M."/>
        </authorList>
    </citation>
    <scope>NUCLEOTIDE SEQUENCE [LARGE SCALE GENOMIC DNA]</scope>
    <source>
        <strain evidence="1 2">RL-C</strain>
    </source>
</reference>
<dbReference type="Proteomes" id="UP000294830">
    <property type="component" value="Unassembled WGS sequence"/>
</dbReference>